<dbReference type="AlphaFoldDB" id="A0A6G1PX75"/>
<dbReference type="EMBL" id="CM015721">
    <property type="protein sequence ID" value="KAF3694837.1"/>
    <property type="molecule type" value="Genomic_DNA"/>
</dbReference>
<dbReference type="InterPro" id="IPR040439">
    <property type="entry name" value="FAM237A/B"/>
</dbReference>
<evidence type="ECO:0000256" key="1">
    <source>
        <dbReference type="SAM" id="SignalP"/>
    </source>
</evidence>
<protein>
    <submittedName>
        <fullName evidence="2">Protein FAM237A</fullName>
    </submittedName>
</protein>
<feature type="signal peptide" evidence="1">
    <location>
        <begin position="1"/>
        <end position="26"/>
    </location>
</feature>
<dbReference type="Proteomes" id="UP000503349">
    <property type="component" value="Chromosome 10"/>
</dbReference>
<accession>A0A6G1PX75</accession>
<evidence type="ECO:0000313" key="2">
    <source>
        <dbReference type="EMBL" id="KAF3694837.1"/>
    </source>
</evidence>
<reference evidence="2 3" key="1">
    <citation type="submission" date="2019-02" db="EMBL/GenBank/DDBJ databases">
        <title>Opniocepnalus argus genome.</title>
        <authorList>
            <person name="Zhou C."/>
            <person name="Xiao S."/>
        </authorList>
    </citation>
    <scope>NUCLEOTIDE SEQUENCE [LARGE SCALE GENOMIC DNA]</scope>
    <source>
        <strain evidence="2">OARG1902GOOAL</strain>
        <tissue evidence="2">Muscle</tissue>
    </source>
</reference>
<gene>
    <name evidence="2" type="ORF">EXN66_Car010513</name>
</gene>
<keyword evidence="3" id="KW-1185">Reference proteome</keyword>
<reference evidence="3" key="2">
    <citation type="submission" date="2019-02" db="EMBL/GenBank/DDBJ databases">
        <title>Opniocepnalus argus Var Kimnra genome.</title>
        <authorList>
            <person name="Zhou C."/>
            <person name="Xiao S."/>
        </authorList>
    </citation>
    <scope>NUCLEOTIDE SEQUENCE [LARGE SCALE GENOMIC DNA]</scope>
</reference>
<name>A0A6G1PX75_CHAAH</name>
<keyword evidence="1" id="KW-0732">Signal</keyword>
<dbReference type="PANTHER" id="PTHR36690">
    <property type="entry name" value="PROTEIN FAM237A"/>
    <property type="match status" value="1"/>
</dbReference>
<evidence type="ECO:0000313" key="3">
    <source>
        <dbReference type="Proteomes" id="UP000503349"/>
    </source>
</evidence>
<feature type="chain" id="PRO_5026347164" evidence="1">
    <location>
        <begin position="27"/>
        <end position="163"/>
    </location>
</feature>
<sequence length="163" mass="18554">MLPVPLNVPLATVFVLSSMFAVPLRGQKPGQVDPLSAHGANQQCWDSSSELLLEMRSPRIADTVPAFWDLMVFLRSSENSKHTALYWDLARVFWDIYVDCVLSKSHGLGRRQITAVHSLVTDKSFRFNSSGANSQAWLSVRVRRRGQIKTLNTKPKLNRYYYK</sequence>
<proteinExistence type="predicted"/>
<organism evidence="2 3">
    <name type="scientific">Channa argus</name>
    <name type="common">Northern snakehead</name>
    <name type="synonym">Ophicephalus argus</name>
    <dbReference type="NCBI Taxonomy" id="215402"/>
    <lineage>
        <taxon>Eukaryota</taxon>
        <taxon>Metazoa</taxon>
        <taxon>Chordata</taxon>
        <taxon>Craniata</taxon>
        <taxon>Vertebrata</taxon>
        <taxon>Euteleostomi</taxon>
        <taxon>Actinopterygii</taxon>
        <taxon>Neopterygii</taxon>
        <taxon>Teleostei</taxon>
        <taxon>Neoteleostei</taxon>
        <taxon>Acanthomorphata</taxon>
        <taxon>Anabantaria</taxon>
        <taxon>Anabantiformes</taxon>
        <taxon>Channoidei</taxon>
        <taxon>Channidae</taxon>
        <taxon>Channa</taxon>
    </lineage>
</organism>
<dbReference type="PANTHER" id="PTHR36690:SF2">
    <property type="entry name" value="PROTEIN FAM237A"/>
    <property type="match status" value="1"/>
</dbReference>